<feature type="transmembrane region" description="Helical" evidence="2">
    <location>
        <begin position="213"/>
        <end position="234"/>
    </location>
</feature>
<name>M2WD59_9MICC</name>
<keyword evidence="2" id="KW-0472">Membrane</keyword>
<reference evidence="3 4" key="1">
    <citation type="journal article" date="2014" name="Genome Announc.">
        <title>Draft Genome Sequence of Kocuria palustris PEL.</title>
        <authorList>
            <person name="Sharma G."/>
            <person name="Khatri I."/>
            <person name="Subramanian S."/>
        </authorList>
    </citation>
    <scope>NUCLEOTIDE SEQUENCE [LARGE SCALE GENOMIC DNA]</scope>
    <source>
        <strain evidence="3 4">PEL</strain>
    </source>
</reference>
<protein>
    <submittedName>
        <fullName evidence="3">Uncharacterized protein</fullName>
    </submittedName>
</protein>
<feature type="transmembrane region" description="Helical" evidence="2">
    <location>
        <begin position="318"/>
        <end position="339"/>
    </location>
</feature>
<dbReference type="STRING" id="71999.KPaMU14_07415"/>
<feature type="transmembrane region" description="Helical" evidence="2">
    <location>
        <begin position="104"/>
        <end position="125"/>
    </location>
</feature>
<keyword evidence="2" id="KW-1133">Transmembrane helix</keyword>
<feature type="transmembrane region" description="Helical" evidence="2">
    <location>
        <begin position="33"/>
        <end position="58"/>
    </location>
</feature>
<evidence type="ECO:0000313" key="3">
    <source>
        <dbReference type="EMBL" id="EME36392.1"/>
    </source>
</evidence>
<feature type="compositionally biased region" description="Basic residues" evidence="1">
    <location>
        <begin position="361"/>
        <end position="374"/>
    </location>
</feature>
<accession>M2WD59</accession>
<feature type="transmembrane region" description="Helical" evidence="2">
    <location>
        <begin position="290"/>
        <end position="312"/>
    </location>
</feature>
<feature type="region of interest" description="Disordered" evidence="1">
    <location>
        <begin position="344"/>
        <end position="389"/>
    </location>
</feature>
<proteinExistence type="predicted"/>
<evidence type="ECO:0000313" key="4">
    <source>
        <dbReference type="Proteomes" id="UP000009877"/>
    </source>
</evidence>
<comment type="caution">
    <text evidence="3">The sequence shown here is derived from an EMBL/GenBank/DDBJ whole genome shotgun (WGS) entry which is preliminary data.</text>
</comment>
<dbReference type="Proteomes" id="UP000009877">
    <property type="component" value="Unassembled WGS sequence"/>
</dbReference>
<feature type="transmembrane region" description="Helical" evidence="2">
    <location>
        <begin position="254"/>
        <end position="278"/>
    </location>
</feature>
<feature type="transmembrane region" description="Helical" evidence="2">
    <location>
        <begin position="70"/>
        <end position="92"/>
    </location>
</feature>
<keyword evidence="2" id="KW-0812">Transmembrane</keyword>
<dbReference type="RefSeq" id="WP_006214798.1">
    <property type="nucleotide sequence ID" value="NZ_ANHZ02000014.1"/>
</dbReference>
<feature type="transmembrane region" description="Helical" evidence="2">
    <location>
        <begin position="165"/>
        <end position="183"/>
    </location>
</feature>
<evidence type="ECO:0000256" key="2">
    <source>
        <dbReference type="SAM" id="Phobius"/>
    </source>
</evidence>
<evidence type="ECO:0000256" key="1">
    <source>
        <dbReference type="SAM" id="MobiDB-lite"/>
    </source>
</evidence>
<sequence length="412" mass="43430">MSGSRTENSEYADPLVMEMGERRRRNLFGARNVLSLLALLGLCMAITSLAAGGAPGAWTPWRSEADERSYLFATICLQAAMTISGMLVAHTVLSQPPRVGPRILAGRIGTYFITLIPIAGVLVVAELLSDGPLPVPRLLVAMIAVYPVCIGVIGLLLAPLLLRQWAWVIAFAALTVWMVVALAAGTTQVSAPTTFMAVLSGVEFLSDAATVNLFLTLGTCFWAGAGVACLGNLVDSHSPVVRTMVPPVAALGTLIFLPQMLTGASVGHIMLATALAPLVDVDQPRWLTEFDVGFGLLTIGWLAGVVGSRLVVGTITPWGTAVSALVIGGGLSVLIGSLVGRPWGSGTSSDPHGAASALSGRGRRHRDATRRGRALRPGEHAGFPDSRRRLVADRGRTYWEERAQDDDEPGAR</sequence>
<organism evidence="3 4">
    <name type="scientific">Kocuria palustris PEL</name>
    <dbReference type="NCBI Taxonomy" id="1236550"/>
    <lineage>
        <taxon>Bacteria</taxon>
        <taxon>Bacillati</taxon>
        <taxon>Actinomycetota</taxon>
        <taxon>Actinomycetes</taxon>
        <taxon>Micrococcales</taxon>
        <taxon>Micrococcaceae</taxon>
        <taxon>Kocuria</taxon>
    </lineage>
</organism>
<dbReference type="AlphaFoldDB" id="M2WD59"/>
<gene>
    <name evidence="3" type="ORF">C884_00379</name>
</gene>
<feature type="transmembrane region" description="Helical" evidence="2">
    <location>
        <begin position="137"/>
        <end position="158"/>
    </location>
</feature>
<dbReference type="EMBL" id="ANHZ02000014">
    <property type="protein sequence ID" value="EME36392.1"/>
    <property type="molecule type" value="Genomic_DNA"/>
</dbReference>
<keyword evidence="4" id="KW-1185">Reference proteome</keyword>